<protein>
    <recommendedName>
        <fullName evidence="4">ATP-binding protein</fullName>
    </recommendedName>
</protein>
<evidence type="ECO:0000256" key="1">
    <source>
        <dbReference type="SAM" id="MobiDB-lite"/>
    </source>
</evidence>
<name>A0ABV5N9K3_9ACTN</name>
<feature type="compositionally biased region" description="Low complexity" evidence="1">
    <location>
        <begin position="1089"/>
        <end position="1107"/>
    </location>
</feature>
<comment type="caution">
    <text evidence="2">The sequence shown here is derived from an EMBL/GenBank/DDBJ whole genome shotgun (WGS) entry which is preliminary data.</text>
</comment>
<dbReference type="Gene3D" id="3.40.50.300">
    <property type="entry name" value="P-loop containing nucleotide triphosphate hydrolases"/>
    <property type="match status" value="1"/>
</dbReference>
<dbReference type="InterPro" id="IPR027417">
    <property type="entry name" value="P-loop_NTPase"/>
</dbReference>
<dbReference type="RefSeq" id="WP_381350073.1">
    <property type="nucleotide sequence ID" value="NZ_JBHMCY010000085.1"/>
</dbReference>
<organism evidence="2 3">
    <name type="scientific">Streptomyces cinereospinus</name>
    <dbReference type="NCBI Taxonomy" id="285561"/>
    <lineage>
        <taxon>Bacteria</taxon>
        <taxon>Bacillati</taxon>
        <taxon>Actinomycetota</taxon>
        <taxon>Actinomycetes</taxon>
        <taxon>Kitasatosporales</taxon>
        <taxon>Streptomycetaceae</taxon>
        <taxon>Streptomyces</taxon>
    </lineage>
</organism>
<evidence type="ECO:0000313" key="2">
    <source>
        <dbReference type="EMBL" id="MFB9466980.1"/>
    </source>
</evidence>
<feature type="region of interest" description="Disordered" evidence="1">
    <location>
        <begin position="1076"/>
        <end position="1110"/>
    </location>
</feature>
<dbReference type="EMBL" id="JBHMCY010000085">
    <property type="protein sequence ID" value="MFB9466980.1"/>
    <property type="molecule type" value="Genomic_DNA"/>
</dbReference>
<sequence>MSAKAATRTDAGGSAGTGGFDYQARVAAWFAVQALAGAASAGVRGLFGSAVQEISCETKAPIDDCLVRLASGAVLALQAKRSISLGTTEKSELAKTAGQFVQQHLWSGHEEDRLVLVTTSDASSAVTKDLAEVLERMRKAPAAASPTAGFNAKQVHAHATFVDHVKREWKRAWPATEPTGEELRAFLAHCWVWVLDTEEGRDGEREALTLLRTAVVADPARADAAWDALLRVCTQLSKQKIGIDLVGLQQELTETSKIQLATIRDFREDVARLAALTQQTLEQMEGELTEIPGPQGDIRVHRSVDGVLASRVEQGSCLVTGEPGAGKSAALHCLASTWVSANRPVLFVQVGSIAATSAGQLQGELQLEHPLLETLEQWSPGSRGLMVLDALDAARADAAGELWRLLIRQVHQRLPHWSVVASIRTWDLVHSVSLGSLISGDAVVVGDFDDAEFHEITRSLVSLAELEASSEEQVKHLLRNPFNLRLAAQLLLEGVVPADLQAIDSRLDLLSRYWQHRVSGHPDSPQRRAFIAEWCQAAVTARKLAISAQPVLAGNTTAADVLNALLSDRVLMPASVSEIGVDSGLLGPVQFSHNVLFDYALAVAHFATGDDGLAGRLGSDPDALLFAHPSVDMYLELSWRQGPERFWQLALRLAAPSLPRMATAAVAAVVVRCCRTAGALAPLLTQLAAGSPEARQLAHAVAVAVSLAAGNDAVGDPGIWCDWAEQLSQQPAAATGALLILVSDLAATALPAPAAEQCGRAARALVAHLWTLPVSRQSWPAITAVIRTASSAPETTCALLRQALKGEQLAERGHNDLFPLTQDVPRLMECLPSLVTDLYVAVMSYDETSTAATQLGSGSVLTLVSTQQQDYSASRYQLIQQFPGVVRHDLTRALDILTRLSRLQGEADAVHTDWLAGRAVGVIADGSRLWDRPSYQRRDLAALLDAFEQTIAAFGDPVQARQLLDAVAAAPQAAAVWRHVLRAAANNMVLAQELAAPAEAMVVSLSLPDLLVPLAGLIGAVYPTLDEQQAGRLEAAVRALKDSAPAQGGAAWSWTDPYQLLVDALSPQPMILPGLAENGSAGTADSGDSDLAPAAPHAAAGPGPLSATDRRGLQLTGEVEQFVSAHREGSPAVEAITAIEAVVRELFAAGDLLSAAVRERAERALAQAAELFTRPVGVSGPSLELAREVLLSMQAGPQTTAGSDHFSGVIPDDACGWAATGLTQLSQLPGQYTPAVKEAICRLAEHPVNWVRICIARGTGMLGRADGETAWSLLERFADQESDPVLLCDTVRMACLRLGDPGRGVRLLSRVADRVEPEDGPASVSALCTEITGYLWVDTALAEAGTVLDEFLKRWAGHTIWSRLLFNLRENKLLTHDDDAVRTRAFTLVGRLAEPALGILQQSLAASDRPLDSADQERLRASARLLDDIALGLCAASGATGNESTAPSVEQVRLVEEAAPIVALLENASVPSATHHLIQMYEHIFTSMPQQALLAVRDLLTAPGAPAAYVSDSLALDLCVRLVERILADHQQLLRTPECLTAVRQICDVFVAAGWPRAHQLVFGIERAFR</sequence>
<evidence type="ECO:0000313" key="3">
    <source>
        <dbReference type="Proteomes" id="UP001589709"/>
    </source>
</evidence>
<dbReference type="SUPFAM" id="SSF52540">
    <property type="entry name" value="P-loop containing nucleoside triphosphate hydrolases"/>
    <property type="match status" value="1"/>
</dbReference>
<gene>
    <name evidence="2" type="ORF">ACFF45_30865</name>
</gene>
<keyword evidence="3" id="KW-1185">Reference proteome</keyword>
<accession>A0ABV5N9K3</accession>
<dbReference type="Proteomes" id="UP001589709">
    <property type="component" value="Unassembled WGS sequence"/>
</dbReference>
<proteinExistence type="predicted"/>
<evidence type="ECO:0008006" key="4">
    <source>
        <dbReference type="Google" id="ProtNLM"/>
    </source>
</evidence>
<reference evidence="2 3" key="1">
    <citation type="submission" date="2024-09" db="EMBL/GenBank/DDBJ databases">
        <authorList>
            <person name="Sun Q."/>
            <person name="Mori K."/>
        </authorList>
    </citation>
    <scope>NUCLEOTIDE SEQUENCE [LARGE SCALE GENOMIC DNA]</scope>
    <source>
        <strain evidence="2 3">JCM 6917</strain>
    </source>
</reference>